<evidence type="ECO:0000313" key="9">
    <source>
        <dbReference type="EMBL" id="CEF99242.1"/>
    </source>
</evidence>
<dbReference type="PIRSF" id="PIRSF026991">
    <property type="entry name" value="Mnd1"/>
    <property type="match status" value="1"/>
</dbReference>
<dbReference type="Pfam" id="PF03962">
    <property type="entry name" value="Mnd1"/>
    <property type="match status" value="1"/>
</dbReference>
<evidence type="ECO:0000313" key="11">
    <source>
        <dbReference type="Proteomes" id="UP000009170"/>
    </source>
</evidence>
<dbReference type="InterPro" id="IPR005647">
    <property type="entry name" value="Mnd1"/>
</dbReference>
<evidence type="ECO:0000256" key="4">
    <source>
        <dbReference type="ARBA" id="ARBA00023242"/>
    </source>
</evidence>
<dbReference type="InterPro" id="IPR040453">
    <property type="entry name" value="Mnd1_HTH"/>
</dbReference>
<dbReference type="GO" id="GO:0005634">
    <property type="term" value="C:nucleus"/>
    <property type="evidence" value="ECO:0007669"/>
    <property type="project" value="UniProtKB-SubCell"/>
</dbReference>
<reference evidence="9" key="2">
    <citation type="journal article" date="2014" name="BMC Genomics">
        <title>An improved genome of the model marine alga Ostreococcus tauri unfolds by assessing Illumina de novo assemblies.</title>
        <authorList>
            <person name="Blanc-Mathieu R."/>
            <person name="Verhelst B."/>
            <person name="Derelle E."/>
            <person name="Rombauts S."/>
            <person name="Bouget F.Y."/>
            <person name="Carre I."/>
            <person name="Chateau A."/>
            <person name="Eyre-Walker A."/>
            <person name="Grimsley N."/>
            <person name="Moreau H."/>
            <person name="Piegu B."/>
            <person name="Rivals E."/>
            <person name="Schackwitz W."/>
            <person name="Van de Peer Y."/>
            <person name="Piganeau G."/>
        </authorList>
    </citation>
    <scope>NUCLEOTIDE SEQUENCE</scope>
    <source>
        <strain evidence="9">RCC4221</strain>
    </source>
</reference>
<comment type="subcellular location">
    <subcellularLocation>
        <location evidence="1 5">Nucleus</location>
    </subcellularLocation>
</comment>
<dbReference type="STRING" id="70448.A0A090M956"/>
<dbReference type="Pfam" id="PF18517">
    <property type="entry name" value="LZ3wCH"/>
    <property type="match status" value="1"/>
</dbReference>
<dbReference type="FunCoup" id="A0A090M956">
    <property type="interactions" value="566"/>
</dbReference>
<evidence type="ECO:0000256" key="3">
    <source>
        <dbReference type="ARBA" id="ARBA00023054"/>
    </source>
</evidence>
<evidence type="ECO:0000256" key="2">
    <source>
        <dbReference type="ARBA" id="ARBA00005981"/>
    </source>
</evidence>
<dbReference type="OrthoDB" id="273345at2759"/>
<evidence type="ECO:0000259" key="7">
    <source>
        <dbReference type="Pfam" id="PF03962"/>
    </source>
</evidence>
<dbReference type="InParanoid" id="A0A090M956"/>
<feature type="domain" description="Leucine zipper with capping helix" evidence="8">
    <location>
        <begin position="147"/>
        <end position="204"/>
    </location>
</feature>
<protein>
    <recommendedName>
        <fullName evidence="5">Meiotic nuclear division protein 1 homolog</fullName>
    </recommendedName>
</protein>
<dbReference type="EMBL" id="CAID01000009">
    <property type="protein sequence ID" value="CEF99242.1"/>
    <property type="molecule type" value="Genomic_DNA"/>
</dbReference>
<dbReference type="InterPro" id="IPR040661">
    <property type="entry name" value="LZ3wCH"/>
</dbReference>
<dbReference type="Proteomes" id="UP000195557">
    <property type="component" value="Unassembled WGS sequence"/>
</dbReference>
<evidence type="ECO:0000259" key="8">
    <source>
        <dbReference type="Pfam" id="PF18517"/>
    </source>
</evidence>
<keyword evidence="4 5" id="KW-0539">Nucleus</keyword>
<sequence>MVKGMSAEDKRQNVLAVFHESSEPWLLKPLEKEAARKGVRADVVKDVLQSLVDDDLVRVDKIGTMNWYWSFPGEASNKATMALENAEATKARLEQEKAALEKELAKVKKQNPETGERDALIAKLTEAKAINERLKAELSAFSSSNPETVEAMREGAKLSKQAANLWTDNVFMMKSWVESKMGDSGQVKQFFKSEGINLDSFDYIE</sequence>
<evidence type="ECO:0000256" key="6">
    <source>
        <dbReference type="SAM" id="Coils"/>
    </source>
</evidence>
<dbReference type="GO" id="GO:0003690">
    <property type="term" value="F:double-stranded DNA binding"/>
    <property type="evidence" value="ECO:0007669"/>
    <property type="project" value="InterPro"/>
</dbReference>
<feature type="domain" description="Mnd1 HTH" evidence="7">
    <location>
        <begin position="14"/>
        <end position="72"/>
    </location>
</feature>
<evidence type="ECO:0000313" key="10">
    <source>
        <dbReference type="EMBL" id="OUS48705.1"/>
    </source>
</evidence>
<reference evidence="10" key="3">
    <citation type="submission" date="2017-04" db="EMBL/GenBank/DDBJ databases">
        <title>Population genomics of picophytoplankton unveils novel chromosome hypervariability.</title>
        <authorList>
            <consortium name="DOE Joint Genome Institute"/>
            <person name="Blanc-Mathieu R."/>
            <person name="Krasovec M."/>
            <person name="Hebrard M."/>
            <person name="Yau S."/>
            <person name="Desgranges E."/>
            <person name="Martin J."/>
            <person name="Schackwitz W."/>
            <person name="Kuo A."/>
            <person name="Salin G."/>
            <person name="Donnadieu C."/>
            <person name="Desdevises Y."/>
            <person name="Sanchez-Ferandin S."/>
            <person name="Moreau H."/>
            <person name="Rivals E."/>
            <person name="Grigoriev I.V."/>
            <person name="Grimsley N."/>
            <person name="Eyre-Walker A."/>
            <person name="Piganeau G."/>
        </authorList>
    </citation>
    <scope>NUCLEOTIDE SEQUENCE [LARGE SCALE GENOMIC DNA]</scope>
    <source>
        <strain evidence="10">RCC 1115</strain>
    </source>
</reference>
<feature type="coiled-coil region" evidence="6">
    <location>
        <begin position="76"/>
        <end position="137"/>
    </location>
</feature>
<name>A0A090M956_OSTTA</name>
<accession>A0A454XLA7</accession>
<comment type="function">
    <text evidence="5">Required for proper homologous chromosome pairing and efficient cross-over and intragenic recombination during meiosis.</text>
</comment>
<gene>
    <name evidence="10" type="ORF">BE221DRAFT_16474</name>
    <name evidence="9" type="ORF">OT_ostta09g04500</name>
</gene>
<comment type="similarity">
    <text evidence="2 5">Belongs to the MND1 family.</text>
</comment>
<keyword evidence="11" id="KW-1185">Reference proteome</keyword>
<dbReference type="AlphaFoldDB" id="A0A090M956"/>
<evidence type="ECO:0000256" key="5">
    <source>
        <dbReference type="PIRNR" id="PIRNR026991"/>
    </source>
</evidence>
<keyword evidence="3 6" id="KW-0175">Coiled coil</keyword>
<accession>A0A090M956</accession>
<evidence type="ECO:0000256" key="1">
    <source>
        <dbReference type="ARBA" id="ARBA00004123"/>
    </source>
</evidence>
<dbReference type="GO" id="GO:0007131">
    <property type="term" value="P:reciprocal meiotic recombination"/>
    <property type="evidence" value="ECO:0007669"/>
    <property type="project" value="InterPro"/>
</dbReference>
<reference evidence="9 11" key="1">
    <citation type="journal article" date="2006" name="Proc. Natl. Acad. Sci. U.S.A.">
        <title>Genome analysis of the smallest free-living eukaryote Ostreococcus tauri unveils many unique features.</title>
        <authorList>
            <person name="Derelle E."/>
            <person name="Ferraz C."/>
            <person name="Rombauts S."/>
            <person name="Rouze P."/>
            <person name="Worden A.Z."/>
            <person name="Robbens S."/>
            <person name="Partensky F."/>
            <person name="Degroeve S."/>
            <person name="Echeynie S."/>
            <person name="Cooke R."/>
            <person name="Saeys Y."/>
            <person name="Wuyts J."/>
            <person name="Jabbari K."/>
            <person name="Bowler C."/>
            <person name="Panaud O."/>
            <person name="Piegu B."/>
            <person name="Ball S.G."/>
            <person name="Ral J.-P."/>
            <person name="Bouget F.-Y."/>
            <person name="Piganeau G."/>
            <person name="De Baets B."/>
            <person name="Picard A."/>
            <person name="Delseny M."/>
            <person name="Demaille J."/>
            <person name="Van de Peer Y."/>
            <person name="Moreau H."/>
        </authorList>
    </citation>
    <scope>NUCLEOTIDE SEQUENCE [LARGE SCALE GENOMIC DNA]</scope>
    <source>
        <strain evidence="9 11">OTTH0595</strain>
    </source>
</reference>
<dbReference type="Proteomes" id="UP000009170">
    <property type="component" value="Unassembled WGS sequence"/>
</dbReference>
<proteinExistence type="inferred from homology"/>
<organism evidence="9 11">
    <name type="scientific">Ostreococcus tauri</name>
    <name type="common">Marine green alga</name>
    <dbReference type="NCBI Taxonomy" id="70448"/>
    <lineage>
        <taxon>Eukaryota</taxon>
        <taxon>Viridiplantae</taxon>
        <taxon>Chlorophyta</taxon>
        <taxon>Mamiellophyceae</taxon>
        <taxon>Mamiellales</taxon>
        <taxon>Bathycoccaceae</taxon>
        <taxon>Ostreococcus</taxon>
    </lineage>
</organism>
<accession>A0A1Y5IP23</accession>
<dbReference type="EMBL" id="KZ155772">
    <property type="protein sequence ID" value="OUS48705.1"/>
    <property type="molecule type" value="Genomic_DNA"/>
</dbReference>